<feature type="signal peptide" evidence="1">
    <location>
        <begin position="1"/>
        <end position="24"/>
    </location>
</feature>
<dbReference type="RefSeq" id="WP_167223225.1">
    <property type="nucleotide sequence ID" value="NZ_VUYU01000004.1"/>
</dbReference>
<evidence type="ECO:0000256" key="1">
    <source>
        <dbReference type="SAM" id="SignalP"/>
    </source>
</evidence>
<protein>
    <recommendedName>
        <fullName evidence="4">Thioredoxin domain-containing protein</fullName>
    </recommendedName>
</protein>
<accession>A0ABX0LM19</accession>
<reference evidence="2 3" key="1">
    <citation type="submission" date="2019-09" db="EMBL/GenBank/DDBJ databases">
        <title>Taxonomy of Antarctic Massilia spp.: description of Massilia rubra sp. nov., Massilia aquatica sp. nov., Massilia mucilaginosa sp. nov., Massilia frigida sp. nov. isolated from streams, lakes and regoliths.</title>
        <authorList>
            <person name="Holochova P."/>
            <person name="Sedlacek I."/>
            <person name="Kralova S."/>
            <person name="Maslanova I."/>
            <person name="Busse H.-J."/>
            <person name="Stankova E."/>
            <person name="Vrbovska V."/>
            <person name="Kovarovic V."/>
            <person name="Bartak M."/>
            <person name="Svec P."/>
            <person name="Pantucek R."/>
        </authorList>
    </citation>
    <scope>NUCLEOTIDE SEQUENCE [LARGE SCALE GENOMIC DNA]</scope>
    <source>
        <strain evidence="2 3">CCM 8692</strain>
    </source>
</reference>
<comment type="caution">
    <text evidence="2">The sequence shown here is derived from an EMBL/GenBank/DDBJ whole genome shotgun (WGS) entry which is preliminary data.</text>
</comment>
<dbReference type="EMBL" id="VUYU01000004">
    <property type="protein sequence ID" value="NHZ33511.1"/>
    <property type="molecule type" value="Genomic_DNA"/>
</dbReference>
<feature type="chain" id="PRO_5045224422" description="Thioredoxin domain-containing protein" evidence="1">
    <location>
        <begin position="25"/>
        <end position="304"/>
    </location>
</feature>
<keyword evidence="3" id="KW-1185">Reference proteome</keyword>
<organism evidence="2 3">
    <name type="scientific">Massilia rubra</name>
    <dbReference type="NCBI Taxonomy" id="2607910"/>
    <lineage>
        <taxon>Bacteria</taxon>
        <taxon>Pseudomonadati</taxon>
        <taxon>Pseudomonadota</taxon>
        <taxon>Betaproteobacteria</taxon>
        <taxon>Burkholderiales</taxon>
        <taxon>Oxalobacteraceae</taxon>
        <taxon>Telluria group</taxon>
        <taxon>Massilia</taxon>
    </lineage>
</organism>
<proteinExistence type="predicted"/>
<sequence>MKESIWPKILVWLSLCGYCSSSCAAMEISSRLENFIAKTDAVSTSGKPTEEKASLINAEYMKNFATDAAAIPDNELAAFFEATQYVMFYTLDRSKLSLFEMIFARLINIHEATSEQSGKLLQMYYALREFEKANSFIERYGRHPLQARPIIIKDLTSPSSTRTIWNFHPKRTLTRLDMGLQKGRHLVIIGSPYCPFATRAFSEIESSPMLAPLLPGRVTVMAMPDFNFDYDSYTRWNQSHPSLPFTLTHRREEWPEVSHWVSPLFLFFRDGKLESKFSGWDKDGNLGKIYEGFGIAASSDFGKR</sequence>
<evidence type="ECO:0008006" key="4">
    <source>
        <dbReference type="Google" id="ProtNLM"/>
    </source>
</evidence>
<dbReference type="Proteomes" id="UP000785613">
    <property type="component" value="Unassembled WGS sequence"/>
</dbReference>
<gene>
    <name evidence="2" type="ORF">F0185_07885</name>
</gene>
<evidence type="ECO:0000313" key="3">
    <source>
        <dbReference type="Proteomes" id="UP000785613"/>
    </source>
</evidence>
<evidence type="ECO:0000313" key="2">
    <source>
        <dbReference type="EMBL" id="NHZ33511.1"/>
    </source>
</evidence>
<name>A0ABX0LM19_9BURK</name>
<keyword evidence="1" id="KW-0732">Signal</keyword>